<gene>
    <name evidence="4" type="ORF">AKO1_004914</name>
</gene>
<dbReference type="PROSITE" id="PS50157">
    <property type="entry name" value="ZINC_FINGER_C2H2_2"/>
    <property type="match status" value="1"/>
</dbReference>
<dbReference type="Gene3D" id="3.90.70.10">
    <property type="entry name" value="Cysteine proteinases"/>
    <property type="match status" value="1"/>
</dbReference>
<dbReference type="GO" id="GO:0008270">
    <property type="term" value="F:zinc ion binding"/>
    <property type="evidence" value="ECO:0007669"/>
    <property type="project" value="UniProtKB-KW"/>
</dbReference>
<dbReference type="EMBL" id="JAOPGA020001024">
    <property type="protein sequence ID" value="KAL0484108.1"/>
    <property type="molecule type" value="Genomic_DNA"/>
</dbReference>
<sequence>MTSPPSTPTRQSHTAPSGQNEPSSPLQQSLLDQSTSPKIKQDYKVCPVCEKQYSRLSKLRGHFLKQHPKKKEEDYPGSFRDGNACYMNSVLIMLYCIEVFRQAVIDSDIDIVPSENNEYDDSCVKSTEIVKDIFIDLRYKKEQRESA</sequence>
<keyword evidence="5" id="KW-1185">Reference proteome</keyword>
<name>A0AAW2Z4C0_9EUKA</name>
<dbReference type="SUPFAM" id="SSF54001">
    <property type="entry name" value="Cysteine proteinases"/>
    <property type="match status" value="1"/>
</dbReference>
<feature type="region of interest" description="Disordered" evidence="2">
    <location>
        <begin position="1"/>
        <end position="38"/>
    </location>
</feature>
<accession>A0AAW2Z4C0</accession>
<comment type="caution">
    <text evidence="4">The sequence shown here is derived from an EMBL/GenBank/DDBJ whole genome shotgun (WGS) entry which is preliminary data.</text>
</comment>
<dbReference type="PROSITE" id="PS00028">
    <property type="entry name" value="ZINC_FINGER_C2H2_1"/>
    <property type="match status" value="1"/>
</dbReference>
<feature type="compositionally biased region" description="Polar residues" evidence="2">
    <location>
        <begin position="1"/>
        <end position="21"/>
    </location>
</feature>
<keyword evidence="1" id="KW-0479">Metal-binding</keyword>
<evidence type="ECO:0000313" key="5">
    <source>
        <dbReference type="Proteomes" id="UP001431209"/>
    </source>
</evidence>
<feature type="domain" description="C2H2-type" evidence="3">
    <location>
        <begin position="44"/>
        <end position="72"/>
    </location>
</feature>
<dbReference type="Proteomes" id="UP001431209">
    <property type="component" value="Unassembled WGS sequence"/>
</dbReference>
<reference evidence="4 5" key="1">
    <citation type="submission" date="2024-03" db="EMBL/GenBank/DDBJ databases">
        <title>The Acrasis kona genome and developmental transcriptomes reveal deep origins of eukaryotic multicellular pathways.</title>
        <authorList>
            <person name="Sheikh S."/>
            <person name="Fu C.-J."/>
            <person name="Brown M.W."/>
            <person name="Baldauf S.L."/>
        </authorList>
    </citation>
    <scope>NUCLEOTIDE SEQUENCE [LARGE SCALE GENOMIC DNA]</scope>
    <source>
        <strain evidence="4 5">ATCC MYA-3509</strain>
    </source>
</reference>
<evidence type="ECO:0000256" key="1">
    <source>
        <dbReference type="PROSITE-ProRule" id="PRU00042"/>
    </source>
</evidence>
<keyword evidence="1" id="KW-0863">Zinc-finger</keyword>
<dbReference type="AlphaFoldDB" id="A0AAW2Z4C0"/>
<feature type="compositionally biased region" description="Low complexity" evidence="2">
    <location>
        <begin position="22"/>
        <end position="37"/>
    </location>
</feature>
<evidence type="ECO:0000256" key="2">
    <source>
        <dbReference type="SAM" id="MobiDB-lite"/>
    </source>
</evidence>
<evidence type="ECO:0000259" key="3">
    <source>
        <dbReference type="PROSITE" id="PS50157"/>
    </source>
</evidence>
<protein>
    <submittedName>
        <fullName evidence="4">Ubp21</fullName>
    </submittedName>
</protein>
<organism evidence="4 5">
    <name type="scientific">Acrasis kona</name>
    <dbReference type="NCBI Taxonomy" id="1008807"/>
    <lineage>
        <taxon>Eukaryota</taxon>
        <taxon>Discoba</taxon>
        <taxon>Heterolobosea</taxon>
        <taxon>Tetramitia</taxon>
        <taxon>Eutetramitia</taxon>
        <taxon>Acrasidae</taxon>
        <taxon>Acrasis</taxon>
    </lineage>
</organism>
<dbReference type="InterPro" id="IPR038765">
    <property type="entry name" value="Papain-like_cys_pep_sf"/>
</dbReference>
<evidence type="ECO:0000313" key="4">
    <source>
        <dbReference type="EMBL" id="KAL0484108.1"/>
    </source>
</evidence>
<proteinExistence type="predicted"/>
<keyword evidence="1" id="KW-0862">Zinc</keyword>
<dbReference type="InterPro" id="IPR013087">
    <property type="entry name" value="Znf_C2H2_type"/>
</dbReference>